<dbReference type="eggNOG" id="arCOG02044">
    <property type="taxonomic scope" value="Archaea"/>
</dbReference>
<keyword evidence="14" id="KW-0464">Manganese</keyword>
<feature type="transmembrane region" description="Helical" evidence="17">
    <location>
        <begin position="155"/>
        <end position="172"/>
    </location>
</feature>
<evidence type="ECO:0000256" key="17">
    <source>
        <dbReference type="SAM" id="Phobius"/>
    </source>
</evidence>
<dbReference type="HOGENOM" id="CLU_355503_0_0_2"/>
<evidence type="ECO:0000256" key="15">
    <source>
        <dbReference type="ARBA" id="ARBA00030679"/>
    </source>
</evidence>
<dbReference type="PhylomeDB" id="Q5JJ26"/>
<dbReference type="EC" id="2.4.99.21" evidence="6"/>
<evidence type="ECO:0000313" key="19">
    <source>
        <dbReference type="Proteomes" id="UP000000536"/>
    </source>
</evidence>
<dbReference type="EMBL" id="AP006878">
    <property type="protein sequence ID" value="BAD85907.1"/>
    <property type="molecule type" value="Genomic_DNA"/>
</dbReference>
<keyword evidence="11" id="KW-0460">Magnesium</keyword>
<dbReference type="AlphaFoldDB" id="Q5JJ26"/>
<keyword evidence="8 18" id="KW-0808">Transferase</keyword>
<feature type="transmembrane region" description="Helical" evidence="17">
    <location>
        <begin position="12"/>
        <end position="30"/>
    </location>
</feature>
<sequence>MDFNKIFRPKIALPMITAVALILRLIPIRFRYLLGYDPYFHLAYIEEALKAGKWLNFFTIANGPWGFQMRTFHPLGLWATPAYVYKLLKIFGLSLYNAFRITPVIFGILTIAVFYWALLKLYDEKRAFFASLFLAVSFGHVFRSMAGYYRGDNYMLFWYSISLLGIAYAFSTRERLGHKSLAFYAVPALASGLAAAFWQAYYPIFVFLLASAVFLGVGDFLLGRDRYILDGILLTVSTAIGALIANYLGARVGYGMLGYDRWLSKTVAEKLSLELTTVRDAYLLFHLKYLVPLALAGLLALLALSKFIRDKRLRTLTVLVFGALAVYLLFARFEGLKDLSTGFGIFNEWPISETRPSTFHDLWSAFAVGLFLAPLFFLRFRPGKVRVQDFMLLGLVLPSLYMIKTWTRFLFIGSMGVALMAGIGLLELYEILPRFEGRKGLAVALGLLLFVPAVDTAIGFEKVAAVEPFMNEHWERALTWLGENSNENDIVLAWWDYGTWVTYYARRAPVAELAPNTGVALYYLGKRDENWAMGLGVDYVIVSYYDFLKFGTIVDTAMMCSRCNVSENYGLVVLPMVSSAGALVFRNSGYTVVARPGEKWDVKISVSGHVFGPREVYVEYGDKIIKPNITPSESGAYLYINLNYNYAILMNGEAFNTNLARLFIKPDGPYELVYSDGGIIKILRLKHPNVVVERRGGETLLQFENATGTRLGIWGFLDNGTKVFEKWYNVEGLKEFELPAEVNGTVIRYAYAEGEKILDRGVFRRD</sequence>
<evidence type="ECO:0000256" key="8">
    <source>
        <dbReference type="ARBA" id="ARBA00022679"/>
    </source>
</evidence>
<dbReference type="InParanoid" id="Q5JJ26"/>
<dbReference type="OrthoDB" id="82393at2157"/>
<evidence type="ECO:0000256" key="9">
    <source>
        <dbReference type="ARBA" id="ARBA00022692"/>
    </source>
</evidence>
<comment type="pathway">
    <text evidence="4">Protein modification; protein glycosylation.</text>
</comment>
<feature type="transmembrane region" description="Helical" evidence="17">
    <location>
        <begin position="362"/>
        <end position="380"/>
    </location>
</feature>
<evidence type="ECO:0000256" key="10">
    <source>
        <dbReference type="ARBA" id="ARBA00022723"/>
    </source>
</evidence>
<evidence type="ECO:0000256" key="16">
    <source>
        <dbReference type="ARBA" id="ARBA00034066"/>
    </source>
</evidence>
<evidence type="ECO:0000256" key="2">
    <source>
        <dbReference type="ARBA" id="ARBA00001946"/>
    </source>
</evidence>
<gene>
    <name evidence="18" type="ordered locus">TK1718</name>
</gene>
<dbReference type="KEGG" id="tko:TK1718"/>
<dbReference type="PANTHER" id="PTHR13872">
    <property type="entry name" value="DOLICHYL-DIPHOSPHOOLIGOSACCHARIDE--PROTEIN GLYCOSYLTRANSFERASE SUBUNIT"/>
    <property type="match status" value="1"/>
</dbReference>
<reference evidence="18 19" key="1">
    <citation type="journal article" date="2005" name="Genome Res.">
        <title>Complete genome sequence of the hyperthermophilic archaeon Thermococcus kodakaraensis KOD1 and comparison with Pyrococcus genomes.</title>
        <authorList>
            <person name="Fukui T."/>
            <person name="Atomi H."/>
            <person name="Kanai T."/>
            <person name="Matsumi R."/>
            <person name="Fujiwara S."/>
            <person name="Imanaka T."/>
        </authorList>
    </citation>
    <scope>NUCLEOTIDE SEQUENCE [LARGE SCALE GENOMIC DNA]</scope>
    <source>
        <strain evidence="19">ATCC BAA-918 / JCM 12380 / KOD1</strain>
    </source>
</reference>
<feature type="transmembrane region" description="Helical" evidence="17">
    <location>
        <begin position="127"/>
        <end position="149"/>
    </location>
</feature>
<comment type="catalytic activity">
    <reaction evidence="16">
        <text>an archaeal dolichyl phosphooligosaccharide + [protein]-L-asparagine = an archaeal dolichyl phosphate + a glycoprotein with the oligosaccharide chain attached by N-beta-D-glycosyl linkage to a protein L-asparagine.</text>
        <dbReference type="EC" id="2.4.99.21"/>
    </reaction>
</comment>
<dbReference type="Gene3D" id="3.40.50.12610">
    <property type="match status" value="1"/>
</dbReference>
<dbReference type="PANTHER" id="PTHR13872:SF1">
    <property type="entry name" value="DOLICHYL-DIPHOSPHOOLIGOSACCHARIDE--PROTEIN GLYCOSYLTRANSFERASE SUBUNIT STT3B"/>
    <property type="match status" value="1"/>
</dbReference>
<dbReference type="UniPathway" id="UPA00378"/>
<dbReference type="GO" id="GO:0005886">
    <property type="term" value="C:plasma membrane"/>
    <property type="evidence" value="ECO:0007669"/>
    <property type="project" value="UniProtKB-SubCell"/>
</dbReference>
<evidence type="ECO:0000256" key="11">
    <source>
        <dbReference type="ARBA" id="ARBA00022842"/>
    </source>
</evidence>
<keyword evidence="13 17" id="KW-0472">Membrane</keyword>
<dbReference type="EnsemblBacteria" id="BAD85907">
    <property type="protein sequence ID" value="BAD85907"/>
    <property type="gene ID" value="TK1718"/>
</dbReference>
<organism evidence="18 19">
    <name type="scientific">Thermococcus kodakarensis (strain ATCC BAA-918 / JCM 12380 / KOD1)</name>
    <name type="common">Pyrococcus kodakaraensis (strain KOD1)</name>
    <dbReference type="NCBI Taxonomy" id="69014"/>
    <lineage>
        <taxon>Archaea</taxon>
        <taxon>Methanobacteriati</taxon>
        <taxon>Methanobacteriota</taxon>
        <taxon>Thermococci</taxon>
        <taxon>Thermococcales</taxon>
        <taxon>Thermococcaceae</taxon>
        <taxon>Thermococcus</taxon>
    </lineage>
</organism>
<feature type="transmembrane region" description="Helical" evidence="17">
    <location>
        <begin position="409"/>
        <end position="429"/>
    </location>
</feature>
<keyword evidence="9 17" id="KW-0812">Transmembrane</keyword>
<evidence type="ECO:0000256" key="13">
    <source>
        <dbReference type="ARBA" id="ARBA00023136"/>
    </source>
</evidence>
<evidence type="ECO:0000313" key="18">
    <source>
        <dbReference type="EMBL" id="BAD85907.1"/>
    </source>
</evidence>
<feature type="transmembrane region" description="Helical" evidence="17">
    <location>
        <begin position="281"/>
        <end position="304"/>
    </location>
</feature>
<comment type="cofactor">
    <cofactor evidence="1">
        <name>Mn(2+)</name>
        <dbReference type="ChEBI" id="CHEBI:29035"/>
    </cofactor>
</comment>
<dbReference type="GO" id="GO:0004576">
    <property type="term" value="F:oligosaccharyl transferase activity"/>
    <property type="evidence" value="ECO:0007669"/>
    <property type="project" value="InterPro"/>
</dbReference>
<dbReference type="Proteomes" id="UP000000536">
    <property type="component" value="Chromosome"/>
</dbReference>
<evidence type="ECO:0000256" key="3">
    <source>
        <dbReference type="ARBA" id="ARBA00004651"/>
    </source>
</evidence>
<feature type="transmembrane region" description="Helical" evidence="17">
    <location>
        <begin position="181"/>
        <end position="198"/>
    </location>
</feature>
<feature type="transmembrane region" description="Helical" evidence="17">
    <location>
        <begin position="98"/>
        <end position="118"/>
    </location>
</feature>
<dbReference type="CAZy" id="GT66">
    <property type="family name" value="Glycosyltransferase Family 66"/>
</dbReference>
<dbReference type="RefSeq" id="WP_011250669.1">
    <property type="nucleotide sequence ID" value="NC_006624.1"/>
</dbReference>
<dbReference type="STRING" id="69014.TK1718"/>
<evidence type="ECO:0000256" key="4">
    <source>
        <dbReference type="ARBA" id="ARBA00004922"/>
    </source>
</evidence>
<evidence type="ECO:0000256" key="14">
    <source>
        <dbReference type="ARBA" id="ARBA00023211"/>
    </source>
</evidence>
<name>Q5JJ26_THEKO</name>
<dbReference type="GO" id="GO:0046872">
    <property type="term" value="F:metal ion binding"/>
    <property type="evidence" value="ECO:0007669"/>
    <property type="project" value="UniProtKB-KW"/>
</dbReference>
<evidence type="ECO:0000256" key="1">
    <source>
        <dbReference type="ARBA" id="ARBA00001936"/>
    </source>
</evidence>
<keyword evidence="10" id="KW-0479">Metal-binding</keyword>
<feature type="transmembrane region" description="Helical" evidence="17">
    <location>
        <begin position="227"/>
        <end position="248"/>
    </location>
</feature>
<keyword evidence="12 17" id="KW-1133">Transmembrane helix</keyword>
<dbReference type="GeneID" id="78448249"/>
<feature type="transmembrane region" description="Helical" evidence="17">
    <location>
        <begin position="204"/>
        <end position="222"/>
    </location>
</feature>
<keyword evidence="19" id="KW-1185">Reference proteome</keyword>
<dbReference type="BRENDA" id="2.4.99.18">
    <property type="organism ID" value="5246"/>
</dbReference>
<accession>Q5JJ26</accession>
<dbReference type="InterPro" id="IPR003674">
    <property type="entry name" value="Oligo_trans_STT3"/>
</dbReference>
<feature type="transmembrane region" description="Helical" evidence="17">
    <location>
        <begin position="316"/>
        <end position="333"/>
    </location>
</feature>
<comment type="subcellular location">
    <subcellularLocation>
        <location evidence="3">Cell membrane</location>
        <topology evidence="3">Multi-pass membrane protein</topology>
    </subcellularLocation>
</comment>
<evidence type="ECO:0000256" key="6">
    <source>
        <dbReference type="ARBA" id="ARBA00012602"/>
    </source>
</evidence>
<proteinExistence type="inferred from homology"/>
<comment type="cofactor">
    <cofactor evidence="2">
        <name>Mg(2+)</name>
        <dbReference type="ChEBI" id="CHEBI:18420"/>
    </cofactor>
</comment>
<comment type="similarity">
    <text evidence="5">Belongs to the STT3 family.</text>
</comment>
<evidence type="ECO:0000256" key="12">
    <source>
        <dbReference type="ARBA" id="ARBA00022989"/>
    </source>
</evidence>
<evidence type="ECO:0000256" key="5">
    <source>
        <dbReference type="ARBA" id="ARBA00010810"/>
    </source>
</evidence>
<dbReference type="PATRIC" id="fig|69014.16.peg.1676"/>
<evidence type="ECO:0000256" key="7">
    <source>
        <dbReference type="ARBA" id="ARBA00022676"/>
    </source>
</evidence>
<protein>
    <recommendedName>
        <fullName evidence="6">dolichyl-phosphooligosaccharide-protein glycotransferase</fullName>
        <ecNumber evidence="6">2.4.99.21</ecNumber>
    </recommendedName>
    <alternativeName>
        <fullName evidence="15">Oligosaccharyl transferase</fullName>
    </alternativeName>
</protein>
<keyword evidence="7" id="KW-0328">Glycosyltransferase</keyword>